<dbReference type="eggNOG" id="COG3857">
    <property type="taxonomic scope" value="Bacteria"/>
</dbReference>
<dbReference type="GO" id="GO:0000724">
    <property type="term" value="P:double-strand break repair via homologous recombination"/>
    <property type="evidence" value="ECO:0007669"/>
    <property type="project" value="UniProtKB-UniRule"/>
</dbReference>
<dbReference type="Gene3D" id="3.90.320.10">
    <property type="match status" value="1"/>
</dbReference>
<dbReference type="InterPro" id="IPR038726">
    <property type="entry name" value="PDDEXK_AddAB-type"/>
</dbReference>
<keyword evidence="11 14" id="KW-0411">Iron-sulfur</keyword>
<dbReference type="GO" id="GO:0046872">
    <property type="term" value="F:metal ion binding"/>
    <property type="evidence" value="ECO:0007669"/>
    <property type="project" value="UniProtKB-KW"/>
</dbReference>
<evidence type="ECO:0000256" key="8">
    <source>
        <dbReference type="ARBA" id="ARBA00022839"/>
    </source>
</evidence>
<dbReference type="InterPro" id="IPR014140">
    <property type="entry name" value="DNA_helicase_suAddB"/>
</dbReference>
<comment type="miscellaneous">
    <text evidence="14">Despite having conserved helicase domains, this subunit does not have helicase activity.</text>
</comment>
<dbReference type="GO" id="GO:0003690">
    <property type="term" value="F:double-stranded DNA binding"/>
    <property type="evidence" value="ECO:0007669"/>
    <property type="project" value="UniProtKB-UniRule"/>
</dbReference>
<dbReference type="HAMAP" id="MF_01452">
    <property type="entry name" value="AddB_type1"/>
    <property type="match status" value="1"/>
</dbReference>
<dbReference type="SUPFAM" id="SSF52540">
    <property type="entry name" value="P-loop containing nucleoside triphosphate hydrolases"/>
    <property type="match status" value="2"/>
</dbReference>
<keyword evidence="12 14" id="KW-0238">DNA-binding</keyword>
<dbReference type="GO" id="GO:0051539">
    <property type="term" value="F:4 iron, 4 sulfur cluster binding"/>
    <property type="evidence" value="ECO:0007669"/>
    <property type="project" value="UniProtKB-KW"/>
</dbReference>
<keyword evidence="10 14" id="KW-0408">Iron</keyword>
<evidence type="ECO:0000256" key="1">
    <source>
        <dbReference type="ARBA" id="ARBA00022485"/>
    </source>
</evidence>
<dbReference type="EC" id="3.1.-.-" evidence="14"/>
<evidence type="ECO:0000256" key="7">
    <source>
        <dbReference type="ARBA" id="ARBA00022806"/>
    </source>
</evidence>
<keyword evidence="8 14" id="KW-0269">Exonuclease</keyword>
<keyword evidence="4 14" id="KW-0547">Nucleotide-binding</keyword>
<dbReference type="EMBL" id="JOTP01000020">
    <property type="protein sequence ID" value="KEP25566.1"/>
    <property type="molecule type" value="Genomic_DNA"/>
</dbReference>
<proteinExistence type="inferred from homology"/>
<feature type="binding site" evidence="14">
    <location>
        <position position="1130"/>
    </location>
    <ligand>
        <name>[4Fe-4S] cluster</name>
        <dbReference type="ChEBI" id="CHEBI:49883"/>
    </ligand>
</feature>
<evidence type="ECO:0000313" key="16">
    <source>
        <dbReference type="EMBL" id="KEP25566.1"/>
    </source>
</evidence>
<dbReference type="InterPro" id="IPR027417">
    <property type="entry name" value="P-loop_NTPase"/>
</dbReference>
<keyword evidence="17" id="KW-1185">Reference proteome</keyword>
<evidence type="ECO:0000256" key="9">
    <source>
        <dbReference type="ARBA" id="ARBA00022840"/>
    </source>
</evidence>
<keyword evidence="2 14" id="KW-0540">Nuclease</keyword>
<evidence type="ECO:0000313" key="17">
    <source>
        <dbReference type="Proteomes" id="UP000028091"/>
    </source>
</evidence>
<feature type="binding site" evidence="14">
    <location>
        <position position="801"/>
    </location>
    <ligand>
        <name>[4Fe-4S] cluster</name>
        <dbReference type="ChEBI" id="CHEBI:49883"/>
    </ligand>
</feature>
<dbReference type="AlphaFoldDB" id="A0A081L8J0"/>
<dbReference type="GO" id="GO:0004386">
    <property type="term" value="F:helicase activity"/>
    <property type="evidence" value="ECO:0007669"/>
    <property type="project" value="UniProtKB-KW"/>
</dbReference>
<organism evidence="16 17">
    <name type="scientific">Bacillus zhangzhouensis</name>
    <dbReference type="NCBI Taxonomy" id="1178540"/>
    <lineage>
        <taxon>Bacteria</taxon>
        <taxon>Bacillati</taxon>
        <taxon>Bacillota</taxon>
        <taxon>Bacilli</taxon>
        <taxon>Bacillales</taxon>
        <taxon>Bacillaceae</taxon>
        <taxon>Bacillus</taxon>
    </lineage>
</organism>
<evidence type="ECO:0000256" key="12">
    <source>
        <dbReference type="ARBA" id="ARBA00023125"/>
    </source>
</evidence>
<dbReference type="GO" id="GO:0005524">
    <property type="term" value="F:ATP binding"/>
    <property type="evidence" value="ECO:0007669"/>
    <property type="project" value="UniProtKB-UniRule"/>
</dbReference>
<dbReference type="RefSeq" id="WP_034323600.1">
    <property type="nucleotide sequence ID" value="NZ_JOTP01000020.1"/>
</dbReference>
<evidence type="ECO:0000256" key="3">
    <source>
        <dbReference type="ARBA" id="ARBA00022723"/>
    </source>
</evidence>
<reference evidence="16 17" key="1">
    <citation type="submission" date="2012-09" db="EMBL/GenBank/DDBJ databases">
        <title>Genome Sequence of Bacillus sp. DW5-4.</title>
        <authorList>
            <person name="Lai Q."/>
            <person name="Liu Y."/>
            <person name="Shao Z."/>
        </authorList>
    </citation>
    <scope>NUCLEOTIDE SEQUENCE [LARGE SCALE GENOMIC DNA]</scope>
    <source>
        <strain evidence="16 17">DW5-4</strain>
    </source>
</reference>
<evidence type="ECO:0000256" key="4">
    <source>
        <dbReference type="ARBA" id="ARBA00022741"/>
    </source>
</evidence>
<evidence type="ECO:0000256" key="10">
    <source>
        <dbReference type="ARBA" id="ARBA00023004"/>
    </source>
</evidence>
<keyword evidence="3 14" id="KW-0479">Metal-binding</keyword>
<dbReference type="InterPro" id="IPR049035">
    <property type="entry name" value="ADDB_N"/>
</dbReference>
<feature type="binding site" evidence="14">
    <location>
        <position position="1121"/>
    </location>
    <ligand>
        <name>[4Fe-4S] cluster</name>
        <dbReference type="ChEBI" id="CHEBI:49883"/>
    </ligand>
</feature>
<dbReference type="PROSITE" id="PS51217">
    <property type="entry name" value="UVRD_HELICASE_CTER"/>
    <property type="match status" value="1"/>
</dbReference>
<comment type="function">
    <text evidence="14">The heterodimer acts as both an ATP-dependent DNA helicase and an ATP-dependent, dual-direction single-stranded exonuclease. Recognizes the chi site generating a DNA molecule suitable for the initiation of homologous recombination. The AddB subunit has 5' -&gt; 3' nuclease activity but not helicase activity.</text>
</comment>
<feature type="binding site" evidence="14">
    <location>
        <position position="1124"/>
    </location>
    <ligand>
        <name>[4Fe-4S] cluster</name>
        <dbReference type="ChEBI" id="CHEBI:49883"/>
    </ligand>
</feature>
<keyword evidence="1 14" id="KW-0004">4Fe-4S</keyword>
<evidence type="ECO:0000256" key="5">
    <source>
        <dbReference type="ARBA" id="ARBA00022763"/>
    </source>
</evidence>
<dbReference type="PANTHER" id="PTHR30591">
    <property type="entry name" value="RECBCD ENZYME SUBUNIT RECC"/>
    <property type="match status" value="1"/>
</dbReference>
<keyword evidence="13 14" id="KW-0234">DNA repair</keyword>
<accession>A0A081L8J0</accession>
<keyword evidence="9 14" id="KW-0067">ATP-binding</keyword>
<evidence type="ECO:0000256" key="13">
    <source>
        <dbReference type="ARBA" id="ARBA00023204"/>
    </source>
</evidence>
<dbReference type="Proteomes" id="UP000028091">
    <property type="component" value="Unassembled WGS sequence"/>
</dbReference>
<name>A0A081L8J0_9BACI</name>
<dbReference type="PANTHER" id="PTHR30591:SF1">
    <property type="entry name" value="RECBCD ENZYME SUBUNIT RECC"/>
    <property type="match status" value="1"/>
</dbReference>
<evidence type="ECO:0000256" key="2">
    <source>
        <dbReference type="ARBA" id="ARBA00022722"/>
    </source>
</evidence>
<dbReference type="GO" id="GO:0008409">
    <property type="term" value="F:5'-3' exonuclease activity"/>
    <property type="evidence" value="ECO:0007669"/>
    <property type="project" value="UniProtKB-UniRule"/>
</dbReference>
<sequence>MEIQFLAGRSGSGKTTAILEEMKEQLRLDPLGPPIIFLVPDQMTFLMEYELAKTSEAGGMIRAKVFSFTRLAWSILQQTGGANRQFVTSTGVQMLLRKVIEEQKEKFKVFKKASDKPGFVEQIEKTMAEFKRYCMLPEDIEKISASSMHSEYTEERRAAEKLHDLHVLYQQMEQHLQDEYVHSEDYLTLLTQQIPLSDELKGAHIYIDGFYQFTPQQLLVIEQLLLHATKVTAAFTVDRSYHDTQPNELDLFRMTGKTYFQLYQLAKECGAAISENILEGNKRHLHTPDLAYLENQYEQRPQQPYQEETPHLTVSKSANKRAEIEGVARDILDLVREEGFRFRDISIVARHVDDYKDTLKEVFRDYDIPFFIDGNESMQYHPLIELIRSSMDVIKGNWRYEAVFRCVKTEFLFPLELAKNKAREQADQLENYCIAYGVKGERWTNGSRFHYRRFQSLDEDFGQTDQEIEMEQMLNDVKEWIVPPLFQLQKRLKKAQKVRDMVEAIYVFLEEIQVPEKLEKVRLEAEEAGRLAEAMQHGQVWGAIVQLMDEFVEMLGEEELSFPLFQQMMDTGLASLKFALIPPSLDQVFIGSMDLSRMYQVKCTFIIGVNDGVIPARPSDESVLSEDDREWLKRAGAELAETGKERLLDEQFLIYQSLSSPSHHLYLSYSASDEEGRSLLPSTFIKYCQELMPHHQHALYVLDPEQLDDKDQLKFVANEHVSLSYTVSQLQQWLNQYPISGVWWSVYNNLMTSPNRDVSKKIMSSLFFTNRAKRLKPNVTKELYGDHIQGSVSRMEKFNACAFSHFASHGLKLKDRQFYKLEAPDIGQLFHSALKHISDTLIEQKKDWKNLTKEDCVTYSRHAIEQLAPRLQKEILLSSNRHAYIKEKLQKILIRVSSILSEHAKLSGFSPVGLELGFGGQGPLPPFTFQLKNGCTMELVGRIDRVDKAEGSKGLLLRIVDYKSSEKGLDLAEVYYGLALQMLTYLDLTITYSKEWLGMEATPAGILYFHIHDPLIQAPIPLAEDEIEQEIFKKFKMKGLLLEDVEAVKLMDQTLESGRSQVIQAGLKKDGSFRSDSAVLSEDHFHILTKHVRRTFEEAGERITNGEVEINPYKLKDQTPCRFCSFKSICQFDELIEDNEFRVLTSDKDDVMIDRIKKEGDQYANTKTE</sequence>
<dbReference type="InterPro" id="IPR011604">
    <property type="entry name" value="PDDEXK-like_dom_sf"/>
</dbReference>
<comment type="caution">
    <text evidence="16">The sequence shown here is derived from an EMBL/GenBank/DDBJ whole genome shotgun (WGS) entry which is preliminary data.</text>
</comment>
<evidence type="ECO:0000256" key="11">
    <source>
        <dbReference type="ARBA" id="ARBA00023014"/>
    </source>
</evidence>
<comment type="similarity">
    <text evidence="14">Belongs to the helicase family. AddB/RexB type 1 subfamily.</text>
</comment>
<comment type="cofactor">
    <cofactor evidence="14">
        <name>Mg(2+)</name>
        <dbReference type="ChEBI" id="CHEBI:18420"/>
    </cofactor>
</comment>
<comment type="cofactor">
    <cofactor evidence="14">
        <name>[4Fe-4S] cluster</name>
        <dbReference type="ChEBI" id="CHEBI:49883"/>
    </cofactor>
    <text evidence="14">Binds 1 [4Fe-4S] cluster.</text>
</comment>
<dbReference type="OrthoDB" id="9758506at2"/>
<dbReference type="Gene3D" id="6.10.140.1030">
    <property type="match status" value="1"/>
</dbReference>
<comment type="subunit">
    <text evidence="14">Heterodimer of AddA and AddB.</text>
</comment>
<evidence type="ECO:0000256" key="6">
    <source>
        <dbReference type="ARBA" id="ARBA00022801"/>
    </source>
</evidence>
<protein>
    <recommendedName>
        <fullName evidence="14">ATP-dependent helicase/deoxyribonuclease subunit B</fullName>
        <ecNumber evidence="14">3.1.-.-</ecNumber>
    </recommendedName>
    <alternativeName>
        <fullName evidence="14">ATP-dependent helicase/nuclease subunit AddB</fullName>
    </alternativeName>
</protein>
<evidence type="ECO:0000259" key="15">
    <source>
        <dbReference type="PROSITE" id="PS51217"/>
    </source>
</evidence>
<feature type="domain" description="UvrD-like helicase C-terminal" evidence="15">
    <location>
        <begin position="275"/>
        <end position="586"/>
    </location>
</feature>
<evidence type="ECO:0000256" key="14">
    <source>
        <dbReference type="HAMAP-Rule" id="MF_01452"/>
    </source>
</evidence>
<keyword evidence="6 14" id="KW-0378">Hydrolase</keyword>
<keyword evidence="7 14" id="KW-0347">Helicase</keyword>
<dbReference type="Pfam" id="PF21445">
    <property type="entry name" value="ADDB_N"/>
    <property type="match status" value="1"/>
</dbReference>
<keyword evidence="5 14" id="KW-0227">DNA damage</keyword>
<gene>
    <name evidence="14" type="primary">addB</name>
    <name evidence="16" type="ORF">BA70_08115</name>
</gene>
<dbReference type="NCBIfam" id="TIGR02773">
    <property type="entry name" value="addB_Gpos"/>
    <property type="match status" value="1"/>
</dbReference>
<dbReference type="Gene3D" id="3.40.50.300">
    <property type="entry name" value="P-loop containing nucleotide triphosphate hydrolases"/>
    <property type="match status" value="4"/>
</dbReference>
<dbReference type="InterPro" id="IPR014017">
    <property type="entry name" value="DNA_helicase_UvrD-like_C"/>
</dbReference>
<dbReference type="Pfam" id="PF12705">
    <property type="entry name" value="PDDEXK_1"/>
    <property type="match status" value="1"/>
</dbReference>